<evidence type="ECO:0000256" key="16">
    <source>
        <dbReference type="RuleBase" id="RU003515"/>
    </source>
</evidence>
<keyword evidence="10 14" id="KW-0479">Metal-binding</keyword>
<evidence type="ECO:0000256" key="14">
    <source>
        <dbReference type="HAMAP-Rule" id="MF_00052"/>
    </source>
</evidence>
<comment type="cofactor">
    <cofactor evidence="14 15">
        <name>Mn(2+)</name>
        <dbReference type="ChEBI" id="CHEBI:29035"/>
    </cofactor>
    <cofactor evidence="14 15">
        <name>Mg(2+)</name>
        <dbReference type="ChEBI" id="CHEBI:18420"/>
    </cofactor>
    <text evidence="14 15">Manganese or magnesium. Binds 1 divalent metal ion per monomer in the absence of substrate. May bind a second metal ion after substrate binding.</text>
</comment>
<keyword evidence="8 14" id="KW-0963">Cytoplasm</keyword>
<organism evidence="18 19">
    <name type="scientific">Pseudacidovorax intermedius</name>
    <dbReference type="NCBI Taxonomy" id="433924"/>
    <lineage>
        <taxon>Bacteria</taxon>
        <taxon>Pseudomonadati</taxon>
        <taxon>Pseudomonadota</taxon>
        <taxon>Betaproteobacteria</taxon>
        <taxon>Burkholderiales</taxon>
        <taxon>Comamonadaceae</taxon>
        <taxon>Pseudacidovorax</taxon>
    </lineage>
</organism>
<keyword evidence="12 14" id="KW-0378">Hydrolase</keyword>
<evidence type="ECO:0000256" key="15">
    <source>
        <dbReference type="PROSITE-ProRule" id="PRU01319"/>
    </source>
</evidence>
<dbReference type="GO" id="GO:0005737">
    <property type="term" value="C:cytoplasm"/>
    <property type="evidence" value="ECO:0007669"/>
    <property type="project" value="UniProtKB-SubCell"/>
</dbReference>
<dbReference type="InterPro" id="IPR012337">
    <property type="entry name" value="RNaseH-like_sf"/>
</dbReference>
<keyword evidence="9 14" id="KW-0540">Nuclease</keyword>
<feature type="binding site" evidence="14 15">
    <location>
        <position position="26"/>
    </location>
    <ligand>
        <name>a divalent metal cation</name>
        <dbReference type="ChEBI" id="CHEBI:60240"/>
    </ligand>
</feature>
<name>A0A147GZR6_9BURK</name>
<dbReference type="InterPro" id="IPR022898">
    <property type="entry name" value="RNase_HII"/>
</dbReference>
<evidence type="ECO:0000256" key="4">
    <source>
        <dbReference type="ARBA" id="ARBA00004496"/>
    </source>
</evidence>
<dbReference type="GO" id="GO:0030145">
    <property type="term" value="F:manganese ion binding"/>
    <property type="evidence" value="ECO:0007669"/>
    <property type="project" value="UniProtKB-UniRule"/>
</dbReference>
<evidence type="ECO:0000256" key="1">
    <source>
        <dbReference type="ARBA" id="ARBA00000077"/>
    </source>
</evidence>
<protein>
    <recommendedName>
        <fullName evidence="7 14">Ribonuclease HII</fullName>
        <shortName evidence="14">RNase HII</shortName>
        <ecNumber evidence="6 14">3.1.26.4</ecNumber>
    </recommendedName>
</protein>
<dbReference type="PROSITE" id="PS51975">
    <property type="entry name" value="RNASE_H_2"/>
    <property type="match status" value="1"/>
</dbReference>
<gene>
    <name evidence="14" type="primary">rnhB</name>
    <name evidence="18" type="ORF">NS331_08235</name>
</gene>
<dbReference type="PANTHER" id="PTHR10954:SF18">
    <property type="entry name" value="RIBONUCLEASE HII"/>
    <property type="match status" value="1"/>
</dbReference>
<dbReference type="GO" id="GO:0004523">
    <property type="term" value="F:RNA-DNA hybrid ribonuclease activity"/>
    <property type="evidence" value="ECO:0007669"/>
    <property type="project" value="UniProtKB-UniRule"/>
</dbReference>
<evidence type="ECO:0000256" key="8">
    <source>
        <dbReference type="ARBA" id="ARBA00022490"/>
    </source>
</evidence>
<dbReference type="NCBIfam" id="NF000596">
    <property type="entry name" value="PRK00015.1-4"/>
    <property type="match status" value="1"/>
</dbReference>
<dbReference type="RefSeq" id="WP_058641509.1">
    <property type="nucleotide sequence ID" value="NZ_LDSL01000051.1"/>
</dbReference>
<dbReference type="InterPro" id="IPR024567">
    <property type="entry name" value="RNase_HII/HIII_dom"/>
</dbReference>
<dbReference type="PANTHER" id="PTHR10954">
    <property type="entry name" value="RIBONUCLEASE H2 SUBUNIT A"/>
    <property type="match status" value="1"/>
</dbReference>
<sequence length="232" mass="24645">MRSRKSSKPEQVPLAWDAPGLLAGVDEAGRGPLAGPVVAAAVILDELRPIKGLADSKVLTPLKREKLRDEILAKALCCSIAVATVDEIDTHNILQATMLAMRRAVQGLRLRPAKVLVDGNRLPPLDVLAEAIVKGDARVKAISAASILAKVHRDRLCLDLHDEFPQYGFATHKGYGTPEHLAALRAHGACVHHRRSFSPVAQALALAGVPPVVVHVKSRVGPQMATSGAALP</sequence>
<dbReference type="GO" id="GO:0006298">
    <property type="term" value="P:mismatch repair"/>
    <property type="evidence" value="ECO:0007669"/>
    <property type="project" value="TreeGrafter"/>
</dbReference>
<comment type="cofactor">
    <cofactor evidence="2">
        <name>Mg(2+)</name>
        <dbReference type="ChEBI" id="CHEBI:18420"/>
    </cofactor>
</comment>
<feature type="binding site" evidence="14 15">
    <location>
        <position position="118"/>
    </location>
    <ligand>
        <name>a divalent metal cation</name>
        <dbReference type="ChEBI" id="CHEBI:60240"/>
    </ligand>
</feature>
<proteinExistence type="inferred from homology"/>
<evidence type="ECO:0000256" key="2">
    <source>
        <dbReference type="ARBA" id="ARBA00001946"/>
    </source>
</evidence>
<comment type="similarity">
    <text evidence="5 14 16">Belongs to the RNase HII family.</text>
</comment>
<dbReference type="Proteomes" id="UP000072741">
    <property type="component" value="Unassembled WGS sequence"/>
</dbReference>
<dbReference type="FunFam" id="3.30.420.10:FF:000006">
    <property type="entry name" value="Ribonuclease HII"/>
    <property type="match status" value="1"/>
</dbReference>
<dbReference type="NCBIfam" id="NF000595">
    <property type="entry name" value="PRK00015.1-3"/>
    <property type="match status" value="1"/>
</dbReference>
<dbReference type="InterPro" id="IPR001352">
    <property type="entry name" value="RNase_HII/HIII"/>
</dbReference>
<evidence type="ECO:0000256" key="12">
    <source>
        <dbReference type="ARBA" id="ARBA00022801"/>
    </source>
</evidence>
<keyword evidence="11 14" id="KW-0255">Endonuclease</keyword>
<dbReference type="GO" id="GO:0043137">
    <property type="term" value="P:DNA replication, removal of RNA primer"/>
    <property type="evidence" value="ECO:0007669"/>
    <property type="project" value="TreeGrafter"/>
</dbReference>
<dbReference type="GO" id="GO:0003723">
    <property type="term" value="F:RNA binding"/>
    <property type="evidence" value="ECO:0007669"/>
    <property type="project" value="UniProtKB-UniRule"/>
</dbReference>
<comment type="catalytic activity">
    <reaction evidence="1 14 15 16">
        <text>Endonucleolytic cleavage to 5'-phosphomonoester.</text>
        <dbReference type="EC" id="3.1.26.4"/>
    </reaction>
</comment>
<evidence type="ECO:0000256" key="7">
    <source>
        <dbReference type="ARBA" id="ARBA00019179"/>
    </source>
</evidence>
<keyword evidence="19" id="KW-1185">Reference proteome</keyword>
<evidence type="ECO:0000256" key="10">
    <source>
        <dbReference type="ARBA" id="ARBA00022723"/>
    </source>
</evidence>
<dbReference type="AlphaFoldDB" id="A0A147GZR6"/>
<keyword evidence="13 14" id="KW-0464">Manganese</keyword>
<evidence type="ECO:0000256" key="3">
    <source>
        <dbReference type="ARBA" id="ARBA00004065"/>
    </source>
</evidence>
<dbReference type="HAMAP" id="MF_00052_B">
    <property type="entry name" value="RNase_HII_B"/>
    <property type="match status" value="1"/>
</dbReference>
<reference evidence="18 19" key="1">
    <citation type="journal article" date="2016" name="Front. Microbiol.">
        <title>Genomic Resource of Rice Seed Associated Bacteria.</title>
        <authorList>
            <person name="Midha S."/>
            <person name="Bansal K."/>
            <person name="Sharma S."/>
            <person name="Kumar N."/>
            <person name="Patil P.P."/>
            <person name="Chaudhry V."/>
            <person name="Patil P.B."/>
        </authorList>
    </citation>
    <scope>NUCLEOTIDE SEQUENCE [LARGE SCALE GENOMIC DNA]</scope>
    <source>
        <strain evidence="18 19">NS331</strain>
    </source>
</reference>
<evidence type="ECO:0000256" key="13">
    <source>
        <dbReference type="ARBA" id="ARBA00023211"/>
    </source>
</evidence>
<dbReference type="EMBL" id="LDSL01000051">
    <property type="protein sequence ID" value="KTT23198.1"/>
    <property type="molecule type" value="Genomic_DNA"/>
</dbReference>
<evidence type="ECO:0000313" key="19">
    <source>
        <dbReference type="Proteomes" id="UP000072741"/>
    </source>
</evidence>
<feature type="domain" description="RNase H type-2" evidence="17">
    <location>
        <begin position="20"/>
        <end position="209"/>
    </location>
</feature>
<feature type="binding site" evidence="14 15">
    <location>
        <position position="27"/>
    </location>
    <ligand>
        <name>a divalent metal cation</name>
        <dbReference type="ChEBI" id="CHEBI:60240"/>
    </ligand>
</feature>
<evidence type="ECO:0000256" key="5">
    <source>
        <dbReference type="ARBA" id="ARBA00007383"/>
    </source>
</evidence>
<accession>A0A147GZR6</accession>
<evidence type="ECO:0000256" key="6">
    <source>
        <dbReference type="ARBA" id="ARBA00012180"/>
    </source>
</evidence>
<dbReference type="SUPFAM" id="SSF53098">
    <property type="entry name" value="Ribonuclease H-like"/>
    <property type="match status" value="1"/>
</dbReference>
<dbReference type="Gene3D" id="3.30.420.10">
    <property type="entry name" value="Ribonuclease H-like superfamily/Ribonuclease H"/>
    <property type="match status" value="1"/>
</dbReference>
<dbReference type="InterPro" id="IPR036397">
    <property type="entry name" value="RNaseH_sf"/>
</dbReference>
<evidence type="ECO:0000313" key="18">
    <source>
        <dbReference type="EMBL" id="KTT23198.1"/>
    </source>
</evidence>
<dbReference type="OrthoDB" id="9803420at2"/>
<evidence type="ECO:0000256" key="11">
    <source>
        <dbReference type="ARBA" id="ARBA00022759"/>
    </source>
</evidence>
<dbReference type="GO" id="GO:0032299">
    <property type="term" value="C:ribonuclease H2 complex"/>
    <property type="evidence" value="ECO:0007669"/>
    <property type="project" value="TreeGrafter"/>
</dbReference>
<comment type="caution">
    <text evidence="18">The sequence shown here is derived from an EMBL/GenBank/DDBJ whole genome shotgun (WGS) entry which is preliminary data.</text>
</comment>
<comment type="function">
    <text evidence="3 14 16">Endonuclease that specifically degrades the RNA of RNA-DNA hybrids.</text>
</comment>
<dbReference type="EC" id="3.1.26.4" evidence="6 14"/>
<dbReference type="PATRIC" id="fig|433924.3.peg.3628"/>
<dbReference type="Pfam" id="PF01351">
    <property type="entry name" value="RNase_HII"/>
    <property type="match status" value="1"/>
</dbReference>
<comment type="subcellular location">
    <subcellularLocation>
        <location evidence="4 14">Cytoplasm</location>
    </subcellularLocation>
</comment>
<evidence type="ECO:0000256" key="9">
    <source>
        <dbReference type="ARBA" id="ARBA00022722"/>
    </source>
</evidence>
<evidence type="ECO:0000259" key="17">
    <source>
        <dbReference type="PROSITE" id="PS51975"/>
    </source>
</evidence>
<dbReference type="CDD" id="cd07182">
    <property type="entry name" value="RNase_HII_bacteria_HII_like"/>
    <property type="match status" value="1"/>
</dbReference>